<name>A0AA39C7L0_9HYME</name>
<evidence type="ECO:0000313" key="2">
    <source>
        <dbReference type="EMBL" id="KAK0159401.1"/>
    </source>
</evidence>
<proteinExistence type="predicted"/>
<comment type="caution">
    <text evidence="2">The sequence shown here is derived from an EMBL/GenBank/DDBJ whole genome shotgun (WGS) entry which is preliminary data.</text>
</comment>
<keyword evidence="3" id="KW-1185">Reference proteome</keyword>
<evidence type="ECO:0000313" key="3">
    <source>
        <dbReference type="Proteomes" id="UP001168990"/>
    </source>
</evidence>
<dbReference type="Proteomes" id="UP001168990">
    <property type="component" value="Unassembled WGS sequence"/>
</dbReference>
<protein>
    <submittedName>
        <fullName evidence="2">Uncharacterized protein</fullName>
    </submittedName>
</protein>
<dbReference type="AlphaFoldDB" id="A0AA39C7L0"/>
<gene>
    <name evidence="2" type="ORF">PV328_010280</name>
</gene>
<feature type="region of interest" description="Disordered" evidence="1">
    <location>
        <begin position="157"/>
        <end position="197"/>
    </location>
</feature>
<dbReference type="EMBL" id="JAQQBS010001424">
    <property type="protein sequence ID" value="KAK0159401.1"/>
    <property type="molecule type" value="Genomic_DNA"/>
</dbReference>
<reference evidence="2" key="1">
    <citation type="journal article" date="2023" name="bioRxiv">
        <title>Scaffold-level genome assemblies of two parasitoid biocontrol wasps reveal the parthenogenesis mechanism and an associated novel virus.</title>
        <authorList>
            <person name="Inwood S."/>
            <person name="Skelly J."/>
            <person name="Guhlin J."/>
            <person name="Harrop T."/>
            <person name="Goldson S."/>
            <person name="Dearden P."/>
        </authorList>
    </citation>
    <scope>NUCLEOTIDE SEQUENCE</scope>
    <source>
        <strain evidence="2">Irish</strain>
        <tissue evidence="2">Whole body</tissue>
    </source>
</reference>
<organism evidence="2 3">
    <name type="scientific">Microctonus aethiopoides</name>
    <dbReference type="NCBI Taxonomy" id="144406"/>
    <lineage>
        <taxon>Eukaryota</taxon>
        <taxon>Metazoa</taxon>
        <taxon>Ecdysozoa</taxon>
        <taxon>Arthropoda</taxon>
        <taxon>Hexapoda</taxon>
        <taxon>Insecta</taxon>
        <taxon>Pterygota</taxon>
        <taxon>Neoptera</taxon>
        <taxon>Endopterygota</taxon>
        <taxon>Hymenoptera</taxon>
        <taxon>Apocrita</taxon>
        <taxon>Ichneumonoidea</taxon>
        <taxon>Braconidae</taxon>
        <taxon>Euphorinae</taxon>
        <taxon>Microctonus</taxon>
    </lineage>
</organism>
<accession>A0AA39C7L0</accession>
<evidence type="ECO:0000256" key="1">
    <source>
        <dbReference type="SAM" id="MobiDB-lite"/>
    </source>
</evidence>
<reference evidence="2" key="2">
    <citation type="submission" date="2023-03" db="EMBL/GenBank/DDBJ databases">
        <authorList>
            <person name="Inwood S.N."/>
            <person name="Skelly J.G."/>
            <person name="Guhlin J."/>
            <person name="Harrop T.W.R."/>
            <person name="Goldson S.G."/>
            <person name="Dearden P.K."/>
        </authorList>
    </citation>
    <scope>NUCLEOTIDE SEQUENCE</scope>
    <source>
        <strain evidence="2">Irish</strain>
        <tissue evidence="2">Whole body</tissue>
    </source>
</reference>
<sequence length="197" mass="22693">MRTKTILIFRLGWVGYNAEIVKDNSSIQKVEYLIQINDTPTDPAVAEIISKMMEFCDINSTDDITGDLKKTVIKKAAKDLEVLVQLIKRCTSPFASELSEDHLYNISKGQLVNDEMNEFLRSVKELRGRKTTYEYYWFDGPQSPFFEKVSAEFQEPDVVSDETDISEGDEDDDNDVINIEEDEESINEYNDDEEFSL</sequence>